<keyword evidence="3" id="KW-1185">Reference proteome</keyword>
<feature type="transmembrane region" description="Helical" evidence="1">
    <location>
        <begin position="94"/>
        <end position="114"/>
    </location>
</feature>
<protein>
    <submittedName>
        <fullName evidence="2">Uncharacterized protein</fullName>
    </submittedName>
</protein>
<comment type="caution">
    <text evidence="2">The sequence shown here is derived from an EMBL/GenBank/DDBJ whole genome shotgun (WGS) entry which is preliminary data.</text>
</comment>
<sequence>MTPKTKNNLCTCPKIPGPIIVFCLPEKEIKSKNQNLLPAQSSSSTVFLLDQKCIERGTEHRGNNSTIIRVCGLKRNLRMPTPCCQGFTAFLLKFLNFLQTFIGVSIIIYSAYILNHWHHHNNDVHDAQFLNFGSIDVSNSVVSALPELNKNSLPAPWFIYAFMGIGVILCCITCIGHVGAEAVNGCCLCFDLPTDPTGELHSLRTFIQQNMDVCKWIGIVVVAFSLFLAVVLRTLVSSPKLNYDMEGDYDVVGRTREPLLDPRLSQTSGLAKGDARGGHSDIWSSRMREKYHLDGESRYHIPNPNPS</sequence>
<organism evidence="2 3">
    <name type="scientific">Solanum commersonii</name>
    <name type="common">Commerson's wild potato</name>
    <name type="synonym">Commerson's nightshade</name>
    <dbReference type="NCBI Taxonomy" id="4109"/>
    <lineage>
        <taxon>Eukaryota</taxon>
        <taxon>Viridiplantae</taxon>
        <taxon>Streptophyta</taxon>
        <taxon>Embryophyta</taxon>
        <taxon>Tracheophyta</taxon>
        <taxon>Spermatophyta</taxon>
        <taxon>Magnoliopsida</taxon>
        <taxon>eudicotyledons</taxon>
        <taxon>Gunneridae</taxon>
        <taxon>Pentapetalae</taxon>
        <taxon>asterids</taxon>
        <taxon>lamiids</taxon>
        <taxon>Solanales</taxon>
        <taxon>Solanaceae</taxon>
        <taxon>Solanoideae</taxon>
        <taxon>Solaneae</taxon>
        <taxon>Solanum</taxon>
    </lineage>
</organism>
<keyword evidence="1" id="KW-0472">Membrane</keyword>
<feature type="transmembrane region" description="Helical" evidence="1">
    <location>
        <begin position="213"/>
        <end position="236"/>
    </location>
</feature>
<name>A0A9J5XEV8_SOLCO</name>
<gene>
    <name evidence="2" type="ORF">H5410_047349</name>
</gene>
<keyword evidence="1" id="KW-0812">Transmembrane</keyword>
<evidence type="ECO:0000313" key="2">
    <source>
        <dbReference type="EMBL" id="KAG5586915.1"/>
    </source>
</evidence>
<dbReference type="AlphaFoldDB" id="A0A9J5XEV8"/>
<evidence type="ECO:0000313" key="3">
    <source>
        <dbReference type="Proteomes" id="UP000824120"/>
    </source>
</evidence>
<proteinExistence type="predicted"/>
<evidence type="ECO:0000256" key="1">
    <source>
        <dbReference type="SAM" id="Phobius"/>
    </source>
</evidence>
<accession>A0A9J5XEV8</accession>
<keyword evidence="1" id="KW-1133">Transmembrane helix</keyword>
<reference evidence="2 3" key="1">
    <citation type="submission" date="2020-09" db="EMBL/GenBank/DDBJ databases">
        <title>De no assembly of potato wild relative species, Solanum commersonii.</title>
        <authorList>
            <person name="Cho K."/>
        </authorList>
    </citation>
    <scope>NUCLEOTIDE SEQUENCE [LARGE SCALE GENOMIC DNA]</scope>
    <source>
        <strain evidence="2">LZ3.2</strain>
        <tissue evidence="2">Leaf</tissue>
    </source>
</reference>
<feature type="transmembrane region" description="Helical" evidence="1">
    <location>
        <begin position="157"/>
        <end position="175"/>
    </location>
</feature>
<dbReference type="Proteomes" id="UP000824120">
    <property type="component" value="Chromosome 9"/>
</dbReference>
<dbReference type="EMBL" id="JACXVP010000009">
    <property type="protein sequence ID" value="KAG5586915.1"/>
    <property type="molecule type" value="Genomic_DNA"/>
</dbReference>
<dbReference type="OrthoDB" id="723894at2759"/>